<proteinExistence type="predicted"/>
<name>A0A3P9HD46_ORYLA</name>
<evidence type="ECO:0000256" key="3">
    <source>
        <dbReference type="ARBA" id="ARBA00022536"/>
    </source>
</evidence>
<keyword evidence="8 11" id="KW-1015">Disulfide bond</keyword>
<dbReference type="InterPro" id="IPR036383">
    <property type="entry name" value="TSP1_rpt_sf"/>
</dbReference>
<evidence type="ECO:0000313" key="12">
    <source>
        <dbReference type="Ensembl" id="ENSORLP00015005539.1"/>
    </source>
</evidence>
<keyword evidence="3" id="KW-0245">EGF-like domain</keyword>
<keyword evidence="9" id="KW-0675">Receptor</keyword>
<evidence type="ECO:0000256" key="2">
    <source>
        <dbReference type="ARBA" id="ARBA00004308"/>
    </source>
</evidence>
<dbReference type="PROSITE" id="PS50092">
    <property type="entry name" value="TSP1"/>
    <property type="match status" value="4"/>
</dbReference>
<accession>A0A3P9HD46</accession>
<dbReference type="PROSITE" id="PS50068">
    <property type="entry name" value="LDLRA_2"/>
    <property type="match status" value="1"/>
</dbReference>
<keyword evidence="7" id="KW-0472">Membrane</keyword>
<dbReference type="PRINTS" id="PR00261">
    <property type="entry name" value="LDLRECEPTOR"/>
</dbReference>
<dbReference type="SMART" id="SM00192">
    <property type="entry name" value="LDLa"/>
    <property type="match status" value="1"/>
</dbReference>
<dbReference type="SUPFAM" id="SSF57424">
    <property type="entry name" value="LDL receptor-like module"/>
    <property type="match status" value="1"/>
</dbReference>
<comment type="caution">
    <text evidence="11">Lacks conserved residue(s) required for the propagation of feature annotation.</text>
</comment>
<keyword evidence="10" id="KW-0325">Glycoprotein</keyword>
<keyword evidence="6" id="KW-1133">Transmembrane helix</keyword>
<dbReference type="InterPro" id="IPR023415">
    <property type="entry name" value="LDLR_class-A_CS"/>
</dbReference>
<dbReference type="PRINTS" id="PR01705">
    <property type="entry name" value="TSP1REPEAT"/>
</dbReference>
<evidence type="ECO:0000256" key="4">
    <source>
        <dbReference type="ARBA" id="ARBA00022692"/>
    </source>
</evidence>
<dbReference type="Gene3D" id="2.20.100.10">
    <property type="entry name" value="Thrombospondin type-1 (TSP1) repeat"/>
    <property type="match status" value="5"/>
</dbReference>
<keyword evidence="4" id="KW-0812">Transmembrane</keyword>
<reference key="1">
    <citation type="journal article" date="2007" name="Nature">
        <title>The medaka draft genome and insights into vertebrate genome evolution.</title>
        <authorList>
            <person name="Kasahara M."/>
            <person name="Naruse K."/>
            <person name="Sasaki S."/>
            <person name="Nakatani Y."/>
            <person name="Qu W."/>
            <person name="Ahsan B."/>
            <person name="Yamada T."/>
            <person name="Nagayasu Y."/>
            <person name="Doi K."/>
            <person name="Kasai Y."/>
            <person name="Jindo T."/>
            <person name="Kobayashi D."/>
            <person name="Shimada A."/>
            <person name="Toyoda A."/>
            <person name="Kuroki Y."/>
            <person name="Fujiyama A."/>
            <person name="Sasaki T."/>
            <person name="Shimizu A."/>
            <person name="Asakawa S."/>
            <person name="Shimizu N."/>
            <person name="Hashimoto S."/>
            <person name="Yang J."/>
            <person name="Lee Y."/>
            <person name="Matsushima K."/>
            <person name="Sugano S."/>
            <person name="Sakaizumi M."/>
            <person name="Narita T."/>
            <person name="Ohishi K."/>
            <person name="Haga S."/>
            <person name="Ohta F."/>
            <person name="Nomoto H."/>
            <person name="Nogata K."/>
            <person name="Morishita T."/>
            <person name="Endo T."/>
            <person name="Shin-I T."/>
            <person name="Takeda H."/>
            <person name="Morishita S."/>
            <person name="Kohara Y."/>
        </authorList>
    </citation>
    <scope>NUCLEOTIDE SEQUENCE [LARGE SCALE GENOMIC DNA]</scope>
    <source>
        <strain>Hd-rR</strain>
    </source>
</reference>
<dbReference type="Proteomes" id="UP000265200">
    <property type="component" value="Chromosome 20"/>
</dbReference>
<dbReference type="InterPro" id="IPR002172">
    <property type="entry name" value="LDrepeatLR_classA_rpt"/>
</dbReference>
<evidence type="ECO:0008006" key="14">
    <source>
        <dbReference type="Google" id="ProtNLM"/>
    </source>
</evidence>
<feature type="disulfide bond" evidence="11">
    <location>
        <begin position="23"/>
        <end position="38"/>
    </location>
</feature>
<evidence type="ECO:0000256" key="11">
    <source>
        <dbReference type="PROSITE-ProRule" id="PRU00124"/>
    </source>
</evidence>
<dbReference type="SMART" id="SM00209">
    <property type="entry name" value="TSP1"/>
    <property type="match status" value="5"/>
</dbReference>
<comment type="subcellular location">
    <subcellularLocation>
        <location evidence="2">Endomembrane system</location>
    </subcellularLocation>
    <subcellularLocation>
        <location evidence="1">Membrane</location>
        <topology evidence="1">Single-pass membrane protein</topology>
    </subcellularLocation>
</comment>
<dbReference type="InterPro" id="IPR036055">
    <property type="entry name" value="LDL_receptor-like_sf"/>
</dbReference>
<dbReference type="GO" id="GO:0016020">
    <property type="term" value="C:membrane"/>
    <property type="evidence" value="ECO:0007669"/>
    <property type="project" value="UniProtKB-SubCell"/>
</dbReference>
<reference evidence="12" key="4">
    <citation type="submission" date="2025-09" db="UniProtKB">
        <authorList>
            <consortium name="Ensembl"/>
        </authorList>
    </citation>
    <scope>IDENTIFICATION</scope>
    <source>
        <strain evidence="12">HSOK</strain>
    </source>
</reference>
<dbReference type="CDD" id="cd00112">
    <property type="entry name" value="LDLa"/>
    <property type="match status" value="1"/>
</dbReference>
<dbReference type="InterPro" id="IPR000884">
    <property type="entry name" value="TSP1_rpt"/>
</dbReference>
<keyword evidence="5" id="KW-0677">Repeat</keyword>
<sequence>LACRFNEFSCASGGQCVPLAWRCDGESDCMDGSDEQDCGGLCGFGHVCNSVEDCPDASLTALAGSTDEQSCRAWSSWGPWGPCSTSCGTGSMSRERSCPHGDPLRHCRGQKIQRQPCFRTTCPVHGHWSEWSEWSVCDALCGGGIRTRNRNCSSPPPKNGGRDCSGMTLQIICDPTGFVGQGRRVVLMLHRSVLLDGVWSQWSGWSECSKTCFSHVDDVGIRRRFRSCSQTHVSLNQTHNPVLCDGDKEEQEPCNTVQCPVHGAWSPWSPWSQCSLECDSGVKTRMRVCSSPAPQHGGNSCPGPHIQTKDCNSQPCSVEGQWSEWTPWGQCSLSCGSGIQSRYRFCASPQSSSSGLPCLGPHRHDQVCILTPCNRKFRTFQMLLWHDPWRSLWEACSQNPMSLFR</sequence>
<dbReference type="InterPro" id="IPR052065">
    <property type="entry name" value="Compl_asym_regulator"/>
</dbReference>
<evidence type="ECO:0000256" key="8">
    <source>
        <dbReference type="ARBA" id="ARBA00023157"/>
    </source>
</evidence>
<reference evidence="12" key="3">
    <citation type="submission" date="2025-08" db="UniProtKB">
        <authorList>
            <consortium name="Ensembl"/>
        </authorList>
    </citation>
    <scope>IDENTIFICATION</scope>
    <source>
        <strain evidence="12">HSOK</strain>
    </source>
</reference>
<dbReference type="Pfam" id="PF00090">
    <property type="entry name" value="TSP_1"/>
    <property type="match status" value="5"/>
</dbReference>
<evidence type="ECO:0000256" key="5">
    <source>
        <dbReference type="ARBA" id="ARBA00022737"/>
    </source>
</evidence>
<evidence type="ECO:0000256" key="7">
    <source>
        <dbReference type="ARBA" id="ARBA00023136"/>
    </source>
</evidence>
<dbReference type="FunFam" id="2.20.100.10:FF:000001">
    <property type="entry name" value="semaphorin-5A isoform X1"/>
    <property type="match status" value="2"/>
</dbReference>
<dbReference type="Gene3D" id="4.10.400.10">
    <property type="entry name" value="Low-density Lipoprotein Receptor"/>
    <property type="match status" value="1"/>
</dbReference>
<dbReference type="GO" id="GO:0012505">
    <property type="term" value="C:endomembrane system"/>
    <property type="evidence" value="ECO:0007669"/>
    <property type="project" value="UniProtKB-SubCell"/>
</dbReference>
<dbReference type="SUPFAM" id="SSF82895">
    <property type="entry name" value="TSP-1 type 1 repeat"/>
    <property type="match status" value="5"/>
</dbReference>
<dbReference type="PANTHER" id="PTHR22906">
    <property type="entry name" value="PROPERDIN"/>
    <property type="match status" value="1"/>
</dbReference>
<reference evidence="12 13" key="2">
    <citation type="submission" date="2017-04" db="EMBL/GenBank/DDBJ databases">
        <title>CpG methylation of centromeres and impact of large insertions on vertebrate speciation.</title>
        <authorList>
            <person name="Ichikawa K."/>
            <person name="Yoshimura J."/>
            <person name="Morishita S."/>
        </authorList>
    </citation>
    <scope>NUCLEOTIDE SEQUENCE</scope>
    <source>
        <strain evidence="12 13">HSOK</strain>
    </source>
</reference>
<evidence type="ECO:0000256" key="6">
    <source>
        <dbReference type="ARBA" id="ARBA00022989"/>
    </source>
</evidence>
<dbReference type="FunFam" id="2.20.100.10:FF:000002">
    <property type="entry name" value="Unc-5 netrin receptor C"/>
    <property type="match status" value="1"/>
</dbReference>
<organism evidence="12 13">
    <name type="scientific">Oryzias latipes</name>
    <name type="common">Japanese rice fish</name>
    <name type="synonym">Japanese killifish</name>
    <dbReference type="NCBI Taxonomy" id="8090"/>
    <lineage>
        <taxon>Eukaryota</taxon>
        <taxon>Metazoa</taxon>
        <taxon>Chordata</taxon>
        <taxon>Craniata</taxon>
        <taxon>Vertebrata</taxon>
        <taxon>Euteleostomi</taxon>
        <taxon>Actinopterygii</taxon>
        <taxon>Neopterygii</taxon>
        <taxon>Teleostei</taxon>
        <taxon>Neoteleostei</taxon>
        <taxon>Acanthomorphata</taxon>
        <taxon>Ovalentaria</taxon>
        <taxon>Atherinomorphae</taxon>
        <taxon>Beloniformes</taxon>
        <taxon>Adrianichthyidae</taxon>
        <taxon>Oryziinae</taxon>
        <taxon>Oryzias</taxon>
    </lineage>
</organism>
<protein>
    <recommendedName>
        <fullName evidence="14">Complement factor properdin</fullName>
    </recommendedName>
</protein>
<dbReference type="PROSITE" id="PS01209">
    <property type="entry name" value="LDLRA_1"/>
    <property type="match status" value="1"/>
</dbReference>
<dbReference type="FunFam" id="4.10.400.10:FF:000045">
    <property type="entry name" value="Low-density lipoprotein receptor-related protein 2"/>
    <property type="match status" value="1"/>
</dbReference>
<dbReference type="PANTHER" id="PTHR22906:SF21">
    <property type="entry name" value="SEMA DOMAIN-CONTAINING PROTEIN"/>
    <property type="match status" value="1"/>
</dbReference>
<evidence type="ECO:0000256" key="1">
    <source>
        <dbReference type="ARBA" id="ARBA00004167"/>
    </source>
</evidence>
<evidence type="ECO:0000256" key="9">
    <source>
        <dbReference type="ARBA" id="ARBA00023170"/>
    </source>
</evidence>
<dbReference type="AlphaFoldDB" id="A0A3P9HD46"/>
<dbReference type="Pfam" id="PF00057">
    <property type="entry name" value="Ldl_recept_a"/>
    <property type="match status" value="1"/>
</dbReference>
<evidence type="ECO:0000256" key="10">
    <source>
        <dbReference type="ARBA" id="ARBA00023180"/>
    </source>
</evidence>
<evidence type="ECO:0000313" key="13">
    <source>
        <dbReference type="Proteomes" id="UP000265200"/>
    </source>
</evidence>
<dbReference type="Ensembl" id="ENSORLT00015005765.1">
    <property type="protein sequence ID" value="ENSORLP00015005539.1"/>
    <property type="gene ID" value="ENSORLG00015006329.1"/>
</dbReference>